<evidence type="ECO:0000313" key="3">
    <source>
        <dbReference type="Proteomes" id="UP001148018"/>
    </source>
</evidence>
<dbReference type="Pfam" id="PF07258">
    <property type="entry name" value="COMM_domain"/>
    <property type="match status" value="1"/>
</dbReference>
<dbReference type="InterPro" id="IPR047155">
    <property type="entry name" value="COMMD4/6/7/8"/>
</dbReference>
<evidence type="ECO:0000313" key="2">
    <source>
        <dbReference type="EMBL" id="KAJ3613520.1"/>
    </source>
</evidence>
<gene>
    <name evidence="2" type="ORF">NHX12_019767</name>
</gene>
<feature type="domain" description="COMM" evidence="1">
    <location>
        <begin position="114"/>
        <end position="181"/>
    </location>
</feature>
<evidence type="ECO:0000259" key="1">
    <source>
        <dbReference type="PROSITE" id="PS51269"/>
    </source>
</evidence>
<dbReference type="PROSITE" id="PS51269">
    <property type="entry name" value="COMM"/>
    <property type="match status" value="1"/>
</dbReference>
<dbReference type="InterPro" id="IPR017920">
    <property type="entry name" value="COMM"/>
</dbReference>
<reference evidence="2" key="1">
    <citation type="submission" date="2022-07" db="EMBL/GenBank/DDBJ databases">
        <title>Chromosome-level genome of Muraenolepis orangiensis.</title>
        <authorList>
            <person name="Kim J."/>
        </authorList>
    </citation>
    <scope>NUCLEOTIDE SEQUENCE</scope>
    <source>
        <strain evidence="2">KU_S4_2022</strain>
        <tissue evidence="2">Muscle</tissue>
    </source>
</reference>
<dbReference type="EMBL" id="JANIIK010000035">
    <property type="protein sequence ID" value="KAJ3613520.1"/>
    <property type="molecule type" value="Genomic_DNA"/>
</dbReference>
<accession>A0A9Q0EXB8</accession>
<dbReference type="Pfam" id="PF22838">
    <property type="entry name" value="COMMD8_HN"/>
    <property type="match status" value="1"/>
</dbReference>
<name>A0A9Q0EXB8_9TELE</name>
<sequence length="181" mass="20114">MISLNRFSSTECHRLCHQVVDGLCGRDPPGRDPPAVLDHGGDAWSLGEWRELTQGLASLFRHTAGDDCSDEEVLAGLRDVSPGHGEAVLSVLRARREEIRQGLLQRTHLTSSSTLQDFDWQLKLALSSDKMSSLQTPLLTLRLDVREEGRLRPVAIEMSRDELHTLISSLEAANKVVLQLK</sequence>
<dbReference type="Proteomes" id="UP001148018">
    <property type="component" value="Unassembled WGS sequence"/>
</dbReference>
<protein>
    <recommendedName>
        <fullName evidence="1">COMM domain-containing protein</fullName>
    </recommendedName>
</protein>
<proteinExistence type="predicted"/>
<dbReference type="PANTHER" id="PTHR16231:SF0">
    <property type="entry name" value="COMM DOMAIN-CONTAINING PROTEIN 8"/>
    <property type="match status" value="1"/>
</dbReference>
<dbReference type="PANTHER" id="PTHR16231">
    <property type="entry name" value="COMM DOMAIN-CONTAINING PROTEIN 4-8 FAMILY MEMBER"/>
    <property type="match status" value="1"/>
</dbReference>
<keyword evidence="3" id="KW-1185">Reference proteome</keyword>
<dbReference type="InterPro" id="IPR055184">
    <property type="entry name" value="COMMD8_HN"/>
</dbReference>
<dbReference type="AlphaFoldDB" id="A0A9Q0EXB8"/>
<comment type="caution">
    <text evidence="2">The sequence shown here is derived from an EMBL/GenBank/DDBJ whole genome shotgun (WGS) entry which is preliminary data.</text>
</comment>
<organism evidence="2 3">
    <name type="scientific">Muraenolepis orangiensis</name>
    <name type="common">Patagonian moray cod</name>
    <dbReference type="NCBI Taxonomy" id="630683"/>
    <lineage>
        <taxon>Eukaryota</taxon>
        <taxon>Metazoa</taxon>
        <taxon>Chordata</taxon>
        <taxon>Craniata</taxon>
        <taxon>Vertebrata</taxon>
        <taxon>Euteleostomi</taxon>
        <taxon>Actinopterygii</taxon>
        <taxon>Neopterygii</taxon>
        <taxon>Teleostei</taxon>
        <taxon>Neoteleostei</taxon>
        <taxon>Acanthomorphata</taxon>
        <taxon>Zeiogadaria</taxon>
        <taxon>Gadariae</taxon>
        <taxon>Gadiformes</taxon>
        <taxon>Muraenolepidoidei</taxon>
        <taxon>Muraenolepididae</taxon>
        <taxon>Muraenolepis</taxon>
    </lineage>
</organism>
<dbReference type="OrthoDB" id="17646at2759"/>